<evidence type="ECO:0000256" key="1">
    <source>
        <dbReference type="ARBA" id="ARBA00022737"/>
    </source>
</evidence>
<proteinExistence type="predicted"/>
<dbReference type="InterPro" id="IPR012677">
    <property type="entry name" value="Nucleotide-bd_a/b_plait_sf"/>
</dbReference>
<evidence type="ECO:0000313" key="6">
    <source>
        <dbReference type="Proteomes" id="UP000277928"/>
    </source>
</evidence>
<keyword evidence="6" id="KW-1185">Reference proteome</keyword>
<name>A0A3P6VBX7_LITSI</name>
<dbReference type="OMA" id="RWEMAPL"/>
<dbReference type="InterPro" id="IPR000504">
    <property type="entry name" value="RRM_dom"/>
</dbReference>
<protein>
    <recommendedName>
        <fullName evidence="4">RRM domain-containing protein</fullName>
    </recommendedName>
</protein>
<evidence type="ECO:0000256" key="2">
    <source>
        <dbReference type="ARBA" id="ARBA00022884"/>
    </source>
</evidence>
<accession>A0A3P6VBX7</accession>
<evidence type="ECO:0000313" key="5">
    <source>
        <dbReference type="EMBL" id="VDK87811.1"/>
    </source>
</evidence>
<dbReference type="EMBL" id="UYRX01001034">
    <property type="protein sequence ID" value="VDK87811.1"/>
    <property type="molecule type" value="Genomic_DNA"/>
</dbReference>
<dbReference type="InterPro" id="IPR050666">
    <property type="entry name" value="ESRP"/>
</dbReference>
<dbReference type="SUPFAM" id="SSF54928">
    <property type="entry name" value="RNA-binding domain, RBD"/>
    <property type="match status" value="2"/>
</dbReference>
<evidence type="ECO:0000259" key="4">
    <source>
        <dbReference type="PROSITE" id="PS50102"/>
    </source>
</evidence>
<dbReference type="PROSITE" id="PS50102">
    <property type="entry name" value="RRM"/>
    <property type="match status" value="1"/>
</dbReference>
<feature type="domain" description="RRM" evidence="4">
    <location>
        <begin position="189"/>
        <end position="288"/>
    </location>
</feature>
<dbReference type="STRING" id="42156.A0A3P6VBX7"/>
<sequence>MATSVRWEMAPLITSTRLAACNSSLNKEMREKIASFHADSFSGGVALCLSPEGRRNGEALVRFEDSEQRELALKRHRHFLHNRYIEVYRATENDFLQVAAGTFRNVPKEFHLLLLFLKWLLWRGRSNKCIACGATLLFVMFFRTSALVNEPYWVVLNAGVYVTTKVFGSSSGSNSEAVRFVSRGSTGAMIVRMRGLPYDCTEAQILEFFAEGENGCKVTDGGILFVNKSDGRPTGDAFVMFNSEEDGQKALTKHKRTIGTRSTQAEVQQVVNRNLENDQRMMLHGSGRKDCIRLRGLPYEAHVENIVEFLGETARHIMFQLLDFLIMNMFQELF</sequence>
<dbReference type="OrthoDB" id="431068at2759"/>
<dbReference type="Gene3D" id="3.30.70.330">
    <property type="match status" value="2"/>
</dbReference>
<dbReference type="GO" id="GO:0003723">
    <property type="term" value="F:RNA binding"/>
    <property type="evidence" value="ECO:0007669"/>
    <property type="project" value="UniProtKB-UniRule"/>
</dbReference>
<dbReference type="InterPro" id="IPR035979">
    <property type="entry name" value="RBD_domain_sf"/>
</dbReference>
<dbReference type="SMART" id="SM00360">
    <property type="entry name" value="RRM"/>
    <property type="match status" value="1"/>
</dbReference>
<keyword evidence="1" id="KW-0677">Repeat</keyword>
<gene>
    <name evidence="5" type="ORF">NLS_LOCUS8348</name>
</gene>
<dbReference type="AlphaFoldDB" id="A0A3P6VBX7"/>
<dbReference type="Proteomes" id="UP000277928">
    <property type="component" value="Unassembled WGS sequence"/>
</dbReference>
<keyword evidence="2 3" id="KW-0694">RNA-binding</keyword>
<organism evidence="5 6">
    <name type="scientific">Litomosoides sigmodontis</name>
    <name type="common">Filarial nematode worm</name>
    <dbReference type="NCBI Taxonomy" id="42156"/>
    <lineage>
        <taxon>Eukaryota</taxon>
        <taxon>Metazoa</taxon>
        <taxon>Ecdysozoa</taxon>
        <taxon>Nematoda</taxon>
        <taxon>Chromadorea</taxon>
        <taxon>Rhabditida</taxon>
        <taxon>Spirurina</taxon>
        <taxon>Spiruromorpha</taxon>
        <taxon>Filarioidea</taxon>
        <taxon>Onchocercidae</taxon>
        <taxon>Litomosoides</taxon>
    </lineage>
</organism>
<dbReference type="PANTHER" id="PTHR13976">
    <property type="entry name" value="HETEROGENEOUS NUCLEAR RIBONUCLEOPROTEIN-RELATED"/>
    <property type="match status" value="1"/>
</dbReference>
<reference evidence="5 6" key="1">
    <citation type="submission" date="2018-08" db="EMBL/GenBank/DDBJ databases">
        <authorList>
            <person name="Laetsch R D."/>
            <person name="Stevens L."/>
            <person name="Kumar S."/>
            <person name="Blaxter L. M."/>
        </authorList>
    </citation>
    <scope>NUCLEOTIDE SEQUENCE [LARGE SCALE GENOMIC DNA]</scope>
</reference>
<evidence type="ECO:0000256" key="3">
    <source>
        <dbReference type="PROSITE-ProRule" id="PRU00176"/>
    </source>
</evidence>
<dbReference type="Pfam" id="PF00076">
    <property type="entry name" value="RRM_1"/>
    <property type="match status" value="1"/>
</dbReference>